<dbReference type="PROSITE" id="PS51885">
    <property type="entry name" value="NEPRILYSIN"/>
    <property type="match status" value="1"/>
</dbReference>
<dbReference type="PANTHER" id="PTHR11733">
    <property type="entry name" value="ZINC METALLOPROTEASE FAMILY M13 NEPRILYSIN-RELATED"/>
    <property type="match status" value="1"/>
</dbReference>
<proteinExistence type="inferred from homology"/>
<evidence type="ECO:0000256" key="1">
    <source>
        <dbReference type="ARBA" id="ARBA00007357"/>
    </source>
</evidence>
<dbReference type="PANTHER" id="PTHR11733:SF167">
    <property type="entry name" value="FI17812P1-RELATED"/>
    <property type="match status" value="1"/>
</dbReference>
<name>A0ABM1E1E4_PRICU</name>
<dbReference type="RefSeq" id="XP_014666015.1">
    <property type="nucleotide sequence ID" value="XM_014810529.1"/>
</dbReference>
<evidence type="ECO:0000313" key="3">
    <source>
        <dbReference type="Proteomes" id="UP000695022"/>
    </source>
</evidence>
<accession>A0ABM1E1E4</accession>
<dbReference type="InterPro" id="IPR000718">
    <property type="entry name" value="Peptidase_M13"/>
</dbReference>
<protein>
    <submittedName>
        <fullName evidence="4">Neprilysin-11-like</fullName>
    </submittedName>
</protein>
<evidence type="ECO:0000313" key="4">
    <source>
        <dbReference type="RefSeq" id="XP_014666015.1"/>
    </source>
</evidence>
<dbReference type="Gene3D" id="3.40.390.10">
    <property type="entry name" value="Collagenase (Catalytic Domain)"/>
    <property type="match status" value="1"/>
</dbReference>
<dbReference type="InterPro" id="IPR018497">
    <property type="entry name" value="Peptidase_M13_C"/>
</dbReference>
<dbReference type="InterPro" id="IPR024079">
    <property type="entry name" value="MetalloPept_cat_dom_sf"/>
</dbReference>
<dbReference type="GeneID" id="106807991"/>
<feature type="domain" description="Peptidase M13 C-terminal" evidence="2">
    <location>
        <begin position="25"/>
        <end position="232"/>
    </location>
</feature>
<dbReference type="CDD" id="cd08662">
    <property type="entry name" value="M13"/>
    <property type="match status" value="1"/>
</dbReference>
<reference evidence="4" key="1">
    <citation type="submission" date="2025-08" db="UniProtKB">
        <authorList>
            <consortium name="RefSeq"/>
        </authorList>
    </citation>
    <scope>IDENTIFICATION</scope>
</reference>
<gene>
    <name evidence="4" type="primary">LOC106807991</name>
</gene>
<dbReference type="PRINTS" id="PR00786">
    <property type="entry name" value="NEPRILYSIN"/>
</dbReference>
<organism evidence="3 4">
    <name type="scientific">Priapulus caudatus</name>
    <name type="common">Priapulid worm</name>
    <dbReference type="NCBI Taxonomy" id="37621"/>
    <lineage>
        <taxon>Eukaryota</taxon>
        <taxon>Metazoa</taxon>
        <taxon>Ecdysozoa</taxon>
        <taxon>Scalidophora</taxon>
        <taxon>Priapulida</taxon>
        <taxon>Priapulimorpha</taxon>
        <taxon>Priapulimorphida</taxon>
        <taxon>Priapulidae</taxon>
        <taxon>Priapulus</taxon>
    </lineage>
</organism>
<dbReference type="Pfam" id="PF01431">
    <property type="entry name" value="Peptidase_M13"/>
    <property type="match status" value="1"/>
</dbReference>
<comment type="similarity">
    <text evidence="1">Belongs to the peptidase M13 family.</text>
</comment>
<keyword evidence="3" id="KW-1185">Reference proteome</keyword>
<dbReference type="Proteomes" id="UP000695022">
    <property type="component" value="Unplaced"/>
</dbReference>
<evidence type="ECO:0000259" key="2">
    <source>
        <dbReference type="Pfam" id="PF01431"/>
    </source>
</evidence>
<dbReference type="SUPFAM" id="SSF55486">
    <property type="entry name" value="Metalloproteases ('zincins'), catalytic domain"/>
    <property type="match status" value="1"/>
</dbReference>
<sequence>MMRNFQKLRKPVDRTDWGETPAIANAFYDASLNAMIFPAGILRSPYFSKDVPMFLNFAGIGSAVAHELTHGFDNEGRQFDKNGNFSTWWSKKDSINFNKKAKCVTDQYDNFTISADGKEWHVNGTLIQDEAIADIGAVRLALQSYLNWRAKNSVDESDLPGLSQYNWKQLWFLSMAQEWCGIERDENAVFSLMTSVHPPDKIRVNGPVSNSEEFAETYNCAVGSAMNPRRTKCVIW</sequence>